<feature type="region of interest" description="Disordered" evidence="1">
    <location>
        <begin position="106"/>
        <end position="130"/>
    </location>
</feature>
<accession>A0ABN7V1Z8</accession>
<dbReference type="Proteomes" id="UP000789901">
    <property type="component" value="Unassembled WGS sequence"/>
</dbReference>
<dbReference type="EMBL" id="CAJVQB010008049">
    <property type="protein sequence ID" value="CAG8713269.1"/>
    <property type="molecule type" value="Genomic_DNA"/>
</dbReference>
<gene>
    <name evidence="2" type="ORF">GMARGA_LOCUS12904</name>
</gene>
<protein>
    <submittedName>
        <fullName evidence="2">10821_t:CDS:1</fullName>
    </submittedName>
</protein>
<reference evidence="2 3" key="1">
    <citation type="submission" date="2021-06" db="EMBL/GenBank/DDBJ databases">
        <authorList>
            <person name="Kallberg Y."/>
            <person name="Tangrot J."/>
            <person name="Rosling A."/>
        </authorList>
    </citation>
    <scope>NUCLEOTIDE SEQUENCE [LARGE SCALE GENOMIC DNA]</scope>
    <source>
        <strain evidence="2 3">120-4 pot B 10/14</strain>
    </source>
</reference>
<evidence type="ECO:0000313" key="3">
    <source>
        <dbReference type="Proteomes" id="UP000789901"/>
    </source>
</evidence>
<sequence length="258" mass="30374">MKRTNYYNREVYSQSQRFGTAETKPPPSIYRNRKLLWKPETCLVNPRKRKLSTFELYYVLDILVEDDNKRSMKEVKDIRNREAKLSLETVLESFINAYYTEVDDLPKGNDKKKRLSSTEEASEELANTNESAKEIGVENHKNKTFNKAYKINQAKEIQVKKDENEMFKDSIECVHINGIGIEQDEEPDIANNLEHACKVWKKKTMRAEEFKRMIRNHYELVQPKKCEIANKEVNLDTEALIKDDDYLIQSLQDLKSEP</sequence>
<keyword evidence="3" id="KW-1185">Reference proteome</keyword>
<organism evidence="2 3">
    <name type="scientific">Gigaspora margarita</name>
    <dbReference type="NCBI Taxonomy" id="4874"/>
    <lineage>
        <taxon>Eukaryota</taxon>
        <taxon>Fungi</taxon>
        <taxon>Fungi incertae sedis</taxon>
        <taxon>Mucoromycota</taxon>
        <taxon>Glomeromycotina</taxon>
        <taxon>Glomeromycetes</taxon>
        <taxon>Diversisporales</taxon>
        <taxon>Gigasporaceae</taxon>
        <taxon>Gigaspora</taxon>
    </lineage>
</organism>
<comment type="caution">
    <text evidence="2">The sequence shown here is derived from an EMBL/GenBank/DDBJ whole genome shotgun (WGS) entry which is preliminary data.</text>
</comment>
<evidence type="ECO:0000313" key="2">
    <source>
        <dbReference type="EMBL" id="CAG8713269.1"/>
    </source>
</evidence>
<evidence type="ECO:0000256" key="1">
    <source>
        <dbReference type="SAM" id="MobiDB-lite"/>
    </source>
</evidence>
<name>A0ABN7V1Z8_GIGMA</name>
<proteinExistence type="predicted"/>